<dbReference type="Gene3D" id="3.40.50.1820">
    <property type="entry name" value="alpha/beta hydrolase"/>
    <property type="match status" value="1"/>
</dbReference>
<dbReference type="SUPFAM" id="SSF53474">
    <property type="entry name" value="alpha/beta-Hydrolases"/>
    <property type="match status" value="1"/>
</dbReference>
<feature type="domain" description="Serine aminopeptidase S33" evidence="1">
    <location>
        <begin position="42"/>
        <end position="292"/>
    </location>
</feature>
<evidence type="ECO:0000259" key="1">
    <source>
        <dbReference type="Pfam" id="PF12146"/>
    </source>
</evidence>
<proteinExistence type="predicted"/>
<dbReference type="EMBL" id="CP064815">
    <property type="protein sequence ID" value="QPG77220.1"/>
    <property type="molecule type" value="Genomic_DNA"/>
</dbReference>
<name>A0A875RQJ9_EENNA</name>
<sequence>MLDESAPYIPKGIRPIEKVIPYKDCNYYTYTWKTTLTGERYRGRILVIHGYRDVHMVYYYTMEQLTKAGFDVFYFDQRGEGRTVLVNGEKGTASDETAFEAVDFFIAYNLKVLSQESKPDRLYLFTVSMGGGIALNYAAIGKLRTKITAIANIGPLILLHPKTYPGKWTELLVRALCTIPWLQGAHVKTDLHADYIAGDEKYVNYLADRNERNPLYATLVESRDFLLRGRKLLTSERYEKIDKKLPILICHGTADYINDIKGSREFMEKLESVEGMENKRLIEYPGGRHVLFICEPEIRDKSIQDVVDFFNEFQ</sequence>
<dbReference type="KEGG" id="bnn:FOA43_004627"/>
<evidence type="ECO:0000313" key="2">
    <source>
        <dbReference type="EMBL" id="QPG77220.1"/>
    </source>
</evidence>
<dbReference type="OrthoDB" id="10249433at2759"/>
<protein>
    <recommendedName>
        <fullName evidence="1">Serine aminopeptidase S33 domain-containing protein</fullName>
    </recommendedName>
</protein>
<dbReference type="RefSeq" id="XP_038780785.1">
    <property type="nucleotide sequence ID" value="XM_038924857.1"/>
</dbReference>
<keyword evidence="3" id="KW-1185">Reference proteome</keyword>
<dbReference type="PANTHER" id="PTHR11614">
    <property type="entry name" value="PHOSPHOLIPASE-RELATED"/>
    <property type="match status" value="1"/>
</dbReference>
<gene>
    <name evidence="2" type="ORF">FOA43_004627</name>
</gene>
<dbReference type="InterPro" id="IPR022742">
    <property type="entry name" value="Hydrolase_4"/>
</dbReference>
<dbReference type="Proteomes" id="UP000662931">
    <property type="component" value="Chromosome 4"/>
</dbReference>
<evidence type="ECO:0000313" key="3">
    <source>
        <dbReference type="Proteomes" id="UP000662931"/>
    </source>
</evidence>
<dbReference type="Pfam" id="PF12146">
    <property type="entry name" value="Hydrolase_4"/>
    <property type="match status" value="1"/>
</dbReference>
<reference evidence="2" key="1">
    <citation type="submission" date="2020-10" db="EMBL/GenBank/DDBJ databases">
        <authorList>
            <person name="Roach M.J.R."/>
        </authorList>
    </citation>
    <scope>NUCLEOTIDE SEQUENCE</scope>
    <source>
        <strain evidence="2">CBS 1945</strain>
    </source>
</reference>
<dbReference type="GeneID" id="62198027"/>
<dbReference type="AlphaFoldDB" id="A0A875RQJ9"/>
<dbReference type="InterPro" id="IPR051044">
    <property type="entry name" value="MAG_DAG_Lipase"/>
</dbReference>
<accession>A0A875RQJ9</accession>
<dbReference type="InterPro" id="IPR029058">
    <property type="entry name" value="AB_hydrolase_fold"/>
</dbReference>
<organism evidence="2 3">
    <name type="scientific">Eeniella nana</name>
    <name type="common">Yeast</name>
    <name type="synonym">Brettanomyces nanus</name>
    <dbReference type="NCBI Taxonomy" id="13502"/>
    <lineage>
        <taxon>Eukaryota</taxon>
        <taxon>Fungi</taxon>
        <taxon>Dikarya</taxon>
        <taxon>Ascomycota</taxon>
        <taxon>Saccharomycotina</taxon>
        <taxon>Pichiomycetes</taxon>
        <taxon>Pichiales</taxon>
        <taxon>Pichiaceae</taxon>
        <taxon>Brettanomyces</taxon>
    </lineage>
</organism>